<evidence type="ECO:0000313" key="4">
    <source>
        <dbReference type="EMBL" id="MVS98778.1"/>
    </source>
</evidence>
<dbReference type="AlphaFoldDB" id="A0A7X3FQ85"/>
<comment type="caution">
    <text evidence="4">The sequence shown here is derived from an EMBL/GenBank/DDBJ whole genome shotgun (WGS) entry which is preliminary data.</text>
</comment>
<dbReference type="PROSITE" id="PS51186">
    <property type="entry name" value="GNAT"/>
    <property type="match status" value="1"/>
</dbReference>
<dbReference type="CDD" id="cd04301">
    <property type="entry name" value="NAT_SF"/>
    <property type="match status" value="1"/>
</dbReference>
<organism evidence="4 5">
    <name type="scientific">Devosia marina</name>
    <dbReference type="NCBI Taxonomy" id="2683198"/>
    <lineage>
        <taxon>Bacteria</taxon>
        <taxon>Pseudomonadati</taxon>
        <taxon>Pseudomonadota</taxon>
        <taxon>Alphaproteobacteria</taxon>
        <taxon>Hyphomicrobiales</taxon>
        <taxon>Devosiaceae</taxon>
        <taxon>Devosia</taxon>
    </lineage>
</organism>
<dbReference type="PANTHER" id="PTHR43877">
    <property type="entry name" value="AMINOALKYLPHOSPHONATE N-ACETYLTRANSFERASE-RELATED-RELATED"/>
    <property type="match status" value="1"/>
</dbReference>
<evidence type="ECO:0000256" key="1">
    <source>
        <dbReference type="ARBA" id="ARBA00022679"/>
    </source>
</evidence>
<gene>
    <name evidence="4" type="ORF">GO014_07060</name>
</gene>
<evidence type="ECO:0000259" key="3">
    <source>
        <dbReference type="PROSITE" id="PS51186"/>
    </source>
</evidence>
<dbReference type="InterPro" id="IPR050832">
    <property type="entry name" value="Bact_Acetyltransf"/>
</dbReference>
<keyword evidence="2" id="KW-0012">Acyltransferase</keyword>
<dbReference type="GO" id="GO:0016747">
    <property type="term" value="F:acyltransferase activity, transferring groups other than amino-acyl groups"/>
    <property type="evidence" value="ECO:0007669"/>
    <property type="project" value="InterPro"/>
</dbReference>
<keyword evidence="1 4" id="KW-0808">Transferase</keyword>
<accession>A0A7X3FQ85</accession>
<sequence>MSDFVRLRRSLAEPMVPSGLPPGVEWLPLWRSRPADLHRLLVLAYGEGGGAVGSFDQWWWPLVDDTEFDPALVIIAANADQEPLGLVQCWSSSFVKDIVVHPDAQNRGLGSALLTCAFSLLRERGHLHADLKVERANRAAQRFYARHGMFEVES</sequence>
<keyword evidence="5" id="KW-1185">Reference proteome</keyword>
<dbReference type="Gene3D" id="3.40.630.30">
    <property type="match status" value="1"/>
</dbReference>
<dbReference type="EMBL" id="WQRF01000001">
    <property type="protein sequence ID" value="MVS98778.1"/>
    <property type="molecule type" value="Genomic_DNA"/>
</dbReference>
<name>A0A7X3FQ85_9HYPH</name>
<proteinExistence type="predicted"/>
<dbReference type="Pfam" id="PF00583">
    <property type="entry name" value="Acetyltransf_1"/>
    <property type="match status" value="1"/>
</dbReference>
<feature type="domain" description="N-acetyltransferase" evidence="3">
    <location>
        <begin position="27"/>
        <end position="154"/>
    </location>
</feature>
<dbReference type="InterPro" id="IPR016181">
    <property type="entry name" value="Acyl_CoA_acyltransferase"/>
</dbReference>
<reference evidence="4 5" key="1">
    <citation type="submission" date="2019-12" db="EMBL/GenBank/DDBJ databases">
        <title>Devosia maris sp. nov., isolated from the deep seawater.</title>
        <authorList>
            <person name="Liu Y."/>
        </authorList>
    </citation>
    <scope>NUCLEOTIDE SEQUENCE [LARGE SCALE GENOMIC DNA]</scope>
    <source>
        <strain evidence="4 5">L53-10-65</strain>
    </source>
</reference>
<evidence type="ECO:0000313" key="5">
    <source>
        <dbReference type="Proteomes" id="UP000438106"/>
    </source>
</evidence>
<dbReference type="Proteomes" id="UP000438106">
    <property type="component" value="Unassembled WGS sequence"/>
</dbReference>
<dbReference type="InterPro" id="IPR000182">
    <property type="entry name" value="GNAT_dom"/>
</dbReference>
<dbReference type="SUPFAM" id="SSF55729">
    <property type="entry name" value="Acyl-CoA N-acyltransferases (Nat)"/>
    <property type="match status" value="1"/>
</dbReference>
<protein>
    <submittedName>
        <fullName evidence="4">GNAT family N-acetyltransferase</fullName>
    </submittedName>
</protein>
<evidence type="ECO:0000256" key="2">
    <source>
        <dbReference type="ARBA" id="ARBA00023315"/>
    </source>
</evidence>